<dbReference type="Gene3D" id="2.40.128.20">
    <property type="match status" value="1"/>
</dbReference>
<organism evidence="3 4">
    <name type="scientific">Chiloscyllium punctatum</name>
    <name type="common">Brownbanded bambooshark</name>
    <name type="synonym">Hemiscyllium punctatum</name>
    <dbReference type="NCBI Taxonomy" id="137246"/>
    <lineage>
        <taxon>Eukaryota</taxon>
        <taxon>Metazoa</taxon>
        <taxon>Chordata</taxon>
        <taxon>Craniata</taxon>
        <taxon>Vertebrata</taxon>
        <taxon>Chondrichthyes</taxon>
        <taxon>Elasmobranchii</taxon>
        <taxon>Galeomorphii</taxon>
        <taxon>Galeoidea</taxon>
        <taxon>Orectolobiformes</taxon>
        <taxon>Hemiscylliidae</taxon>
        <taxon>Chiloscyllium</taxon>
    </lineage>
</organism>
<dbReference type="InterPro" id="IPR022272">
    <property type="entry name" value="Lipocalin_CS"/>
</dbReference>
<feature type="domain" description="Lipocalin/cytosolic fatty-acid binding" evidence="2">
    <location>
        <begin position="31"/>
        <end position="134"/>
    </location>
</feature>
<dbReference type="GO" id="GO:0005579">
    <property type="term" value="C:membrane attack complex"/>
    <property type="evidence" value="ECO:0007669"/>
    <property type="project" value="InterPro"/>
</dbReference>
<reference evidence="3 4" key="1">
    <citation type="journal article" date="2018" name="Nat. Ecol. Evol.">
        <title>Shark genomes provide insights into elasmobranch evolution and the origin of vertebrates.</title>
        <authorList>
            <person name="Hara Y"/>
            <person name="Yamaguchi K"/>
            <person name="Onimaru K"/>
            <person name="Kadota M"/>
            <person name="Koyanagi M"/>
            <person name="Keeley SD"/>
            <person name="Tatsumi K"/>
            <person name="Tanaka K"/>
            <person name="Motone F"/>
            <person name="Kageyama Y"/>
            <person name="Nozu R"/>
            <person name="Adachi N"/>
            <person name="Nishimura O"/>
            <person name="Nakagawa R"/>
            <person name="Tanegashima C"/>
            <person name="Kiyatake I"/>
            <person name="Matsumoto R"/>
            <person name="Murakumo K"/>
            <person name="Nishida K"/>
            <person name="Terakita A"/>
            <person name="Kuratani S"/>
            <person name="Sato K"/>
            <person name="Hyodo S Kuraku.S."/>
        </authorList>
    </citation>
    <scope>NUCLEOTIDE SEQUENCE [LARGE SCALE GENOMIC DNA]</scope>
</reference>
<evidence type="ECO:0000313" key="3">
    <source>
        <dbReference type="EMBL" id="GCC16764.1"/>
    </source>
</evidence>
<evidence type="ECO:0000259" key="2">
    <source>
        <dbReference type="Pfam" id="PF00061"/>
    </source>
</evidence>
<dbReference type="OrthoDB" id="9941609at2759"/>
<dbReference type="PANTHER" id="PTHR47304:SF1">
    <property type="entry name" value="COMPLEMENT COMPONENT C8 GAMMA CHAIN"/>
    <property type="match status" value="1"/>
</dbReference>
<dbReference type="GO" id="GO:0001848">
    <property type="term" value="F:complement binding"/>
    <property type="evidence" value="ECO:0007669"/>
    <property type="project" value="TreeGrafter"/>
</dbReference>
<comment type="caution">
    <text evidence="3">The sequence shown here is derived from an EMBL/GenBank/DDBJ whole genome shotgun (WGS) entry which is preliminary data.</text>
</comment>
<dbReference type="GO" id="GO:0070062">
    <property type="term" value="C:extracellular exosome"/>
    <property type="evidence" value="ECO:0007669"/>
    <property type="project" value="TreeGrafter"/>
</dbReference>
<dbReference type="GO" id="GO:0072562">
    <property type="term" value="C:blood microparticle"/>
    <property type="evidence" value="ECO:0007669"/>
    <property type="project" value="TreeGrafter"/>
</dbReference>
<dbReference type="GO" id="GO:0006956">
    <property type="term" value="P:complement activation"/>
    <property type="evidence" value="ECO:0007669"/>
    <property type="project" value="InterPro"/>
</dbReference>
<dbReference type="Pfam" id="PF00061">
    <property type="entry name" value="Lipocalin"/>
    <property type="match status" value="1"/>
</dbReference>
<dbReference type="Proteomes" id="UP000287033">
    <property type="component" value="Unassembled WGS sequence"/>
</dbReference>
<dbReference type="InterPro" id="IPR043245">
    <property type="entry name" value="C8G"/>
</dbReference>
<gene>
    <name evidence="3" type="ORF">chiPu_0020392</name>
</gene>
<dbReference type="EMBL" id="BEZZ01002570">
    <property type="protein sequence ID" value="GCC16764.1"/>
    <property type="molecule type" value="Genomic_DNA"/>
</dbReference>
<name>A0A401RF39_CHIPU</name>
<dbReference type="PROSITE" id="PS00213">
    <property type="entry name" value="LIPOCALIN"/>
    <property type="match status" value="1"/>
</dbReference>
<evidence type="ECO:0000256" key="1">
    <source>
        <dbReference type="RuleBase" id="RU003695"/>
    </source>
</evidence>
<keyword evidence="4" id="KW-1185">Reference proteome</keyword>
<sequence length="140" mass="16388">RGTRSQRPNRRIDNPIDRIQAQNNFNVQQFTGVWYLISVGSMCGYLKLNNHRLEAVTVKVTNQDQDIRINTLRKLDGLCWDIKQDYKMDATPGRFSRKNRGVKTDIVIAETDYTNYAILFLQQRRKITVKLYGEYSVVQT</sequence>
<feature type="non-terminal residue" evidence="3">
    <location>
        <position position="1"/>
    </location>
</feature>
<dbReference type="STRING" id="137246.A0A401RF39"/>
<dbReference type="AlphaFoldDB" id="A0A401RF39"/>
<dbReference type="PANTHER" id="PTHR47304">
    <property type="entry name" value="COMPLEMENT COMPONENT C8 GAMMA CHAIN"/>
    <property type="match status" value="1"/>
</dbReference>
<protein>
    <recommendedName>
        <fullName evidence="2">Lipocalin/cytosolic fatty-acid binding domain-containing protein</fullName>
    </recommendedName>
</protein>
<comment type="similarity">
    <text evidence="1">Belongs to the calycin superfamily. Lipocalin family.</text>
</comment>
<dbReference type="SUPFAM" id="SSF50814">
    <property type="entry name" value="Lipocalins"/>
    <property type="match status" value="1"/>
</dbReference>
<dbReference type="InterPro" id="IPR012674">
    <property type="entry name" value="Calycin"/>
</dbReference>
<proteinExistence type="inferred from homology"/>
<dbReference type="InterPro" id="IPR000566">
    <property type="entry name" value="Lipocln_cytosolic_FA-bd_dom"/>
</dbReference>
<accession>A0A401RF39</accession>
<evidence type="ECO:0000313" key="4">
    <source>
        <dbReference type="Proteomes" id="UP000287033"/>
    </source>
</evidence>